<feature type="transmembrane region" description="Helical" evidence="6">
    <location>
        <begin position="18"/>
        <end position="37"/>
    </location>
</feature>
<dbReference type="PANTHER" id="PTHR11360">
    <property type="entry name" value="MONOCARBOXYLATE TRANSPORTER"/>
    <property type="match status" value="1"/>
</dbReference>
<sequence>MEKIVNEINTNVESKKRWLYVFLGIIIMMCLGTVYSWSVFRISIEKIFDIGAAQSGLPYMISLASYAVFMLLTGKHLDKYSPRTIIFIGSLLVGGGWILSGFANNIYVLTCTYGLITGAGVGIVYGVPMTVAAKWFPEKKGLIVGLVLVGFGLSPFITAPIAGYLIETYGVMAAFKILGAAFIVLMPAVAYPLSYPVESGYESAGKIRGASAAAHGTSTSDMIKAKSFKGLYLSFMIGAMIGLMLIGMTSNVGIELIKLSKGKVVLLMSLFAVFNGVGRPTFGWITDRFSHKKAMLISYVLIIIASVFMLMAGDGSVMLYAAAFSIFWFNLGGWLAIAPTSTIAMYGAKHYSQNYGVIFTAYGIGAIIGVLASGMIKDAFSSYYAVFYFVIALCILGIVSSQKMIKVQ</sequence>
<dbReference type="Pfam" id="PF07690">
    <property type="entry name" value="MFS_1"/>
    <property type="match status" value="1"/>
</dbReference>
<feature type="transmembrane region" description="Helical" evidence="6">
    <location>
        <begin position="357"/>
        <end position="376"/>
    </location>
</feature>
<proteinExistence type="predicted"/>
<name>A0A069RQT3_PEPLI</name>
<comment type="subcellular location">
    <subcellularLocation>
        <location evidence="1">Cell membrane</location>
        <topology evidence="1">Multi-pass membrane protein</topology>
    </subcellularLocation>
</comment>
<dbReference type="CDD" id="cd17353">
    <property type="entry name" value="MFS_OFA_like"/>
    <property type="match status" value="1"/>
</dbReference>
<accession>A0A069RQT3</accession>
<dbReference type="OrthoDB" id="9793415at2"/>
<feature type="domain" description="Major facilitator superfamily (MFS) profile" evidence="7">
    <location>
        <begin position="17"/>
        <end position="408"/>
    </location>
</feature>
<feature type="transmembrane region" description="Helical" evidence="6">
    <location>
        <begin position="85"/>
        <end position="107"/>
    </location>
</feature>
<dbReference type="PROSITE" id="PS50850">
    <property type="entry name" value="MFS"/>
    <property type="match status" value="1"/>
</dbReference>
<dbReference type="PANTHER" id="PTHR11360:SF304">
    <property type="entry name" value="MFS DOMAIN-CONTAINING PROTEIN"/>
    <property type="match status" value="1"/>
</dbReference>
<dbReference type="InterPro" id="IPR036259">
    <property type="entry name" value="MFS_trans_sf"/>
</dbReference>
<dbReference type="AlphaFoldDB" id="A0A069RQT3"/>
<evidence type="ECO:0000256" key="3">
    <source>
        <dbReference type="ARBA" id="ARBA00022692"/>
    </source>
</evidence>
<evidence type="ECO:0000313" key="9">
    <source>
        <dbReference type="Proteomes" id="UP000027946"/>
    </source>
</evidence>
<keyword evidence="5 6" id="KW-0472">Membrane</keyword>
<feature type="transmembrane region" description="Helical" evidence="6">
    <location>
        <begin position="318"/>
        <end position="337"/>
    </location>
</feature>
<dbReference type="Gene3D" id="1.20.1250.20">
    <property type="entry name" value="MFS general substrate transporter like domains"/>
    <property type="match status" value="2"/>
</dbReference>
<feature type="transmembrane region" description="Helical" evidence="6">
    <location>
        <begin position="231"/>
        <end position="252"/>
    </location>
</feature>
<keyword evidence="9" id="KW-1185">Reference proteome</keyword>
<feature type="transmembrane region" description="Helical" evidence="6">
    <location>
        <begin position="172"/>
        <end position="193"/>
    </location>
</feature>
<feature type="transmembrane region" description="Helical" evidence="6">
    <location>
        <begin position="382"/>
        <end position="399"/>
    </location>
</feature>
<keyword evidence="4 6" id="KW-1133">Transmembrane helix</keyword>
<feature type="transmembrane region" description="Helical" evidence="6">
    <location>
        <begin position="264"/>
        <end position="282"/>
    </location>
</feature>
<dbReference type="RefSeq" id="WP_038261045.1">
    <property type="nucleotide sequence ID" value="NZ_FSRH01000001.1"/>
</dbReference>
<evidence type="ECO:0000256" key="6">
    <source>
        <dbReference type="SAM" id="Phobius"/>
    </source>
</evidence>
<dbReference type="InterPro" id="IPR050327">
    <property type="entry name" value="Proton-linked_MCT"/>
</dbReference>
<keyword evidence="2" id="KW-0813">Transport</keyword>
<evidence type="ECO:0000256" key="4">
    <source>
        <dbReference type="ARBA" id="ARBA00022989"/>
    </source>
</evidence>
<evidence type="ECO:0000256" key="2">
    <source>
        <dbReference type="ARBA" id="ARBA00022448"/>
    </source>
</evidence>
<feature type="transmembrane region" description="Helical" evidence="6">
    <location>
        <begin position="113"/>
        <end position="136"/>
    </location>
</feature>
<keyword evidence="3 6" id="KW-0812">Transmembrane</keyword>
<feature type="transmembrane region" description="Helical" evidence="6">
    <location>
        <begin position="143"/>
        <end position="166"/>
    </location>
</feature>
<evidence type="ECO:0000256" key="1">
    <source>
        <dbReference type="ARBA" id="ARBA00004651"/>
    </source>
</evidence>
<dbReference type="Proteomes" id="UP000027946">
    <property type="component" value="Unassembled WGS sequence"/>
</dbReference>
<evidence type="ECO:0000313" key="8">
    <source>
        <dbReference type="EMBL" id="KDR96542.1"/>
    </source>
</evidence>
<reference evidence="8 9" key="1">
    <citation type="submission" date="2014-03" db="EMBL/GenBank/DDBJ databases">
        <title>Genome sequence of Clostridium litorale W6, DSM 5388.</title>
        <authorList>
            <person name="Poehlein A."/>
            <person name="Jagirdar A."/>
            <person name="Khonsari B."/>
            <person name="Chibani C.M."/>
            <person name="Gutierrez Gutierrez D.A."/>
            <person name="Davydova E."/>
            <person name="Alghaithi H.S."/>
            <person name="Nair K.P."/>
            <person name="Dhamotharan K."/>
            <person name="Chandran L."/>
            <person name="G W."/>
            <person name="Daniel R."/>
        </authorList>
    </citation>
    <scope>NUCLEOTIDE SEQUENCE [LARGE SCALE GENOMIC DNA]</scope>
    <source>
        <strain evidence="8 9">W6</strain>
    </source>
</reference>
<dbReference type="eggNOG" id="COG2271">
    <property type="taxonomic scope" value="Bacteria"/>
</dbReference>
<gene>
    <name evidence="8" type="primary">oxlT</name>
    <name evidence="8" type="ORF">CLIT_2c01480</name>
</gene>
<dbReference type="GO" id="GO:0005886">
    <property type="term" value="C:plasma membrane"/>
    <property type="evidence" value="ECO:0007669"/>
    <property type="project" value="UniProtKB-SubCell"/>
</dbReference>
<dbReference type="InterPro" id="IPR011701">
    <property type="entry name" value="MFS"/>
</dbReference>
<evidence type="ECO:0000259" key="7">
    <source>
        <dbReference type="PROSITE" id="PS50850"/>
    </source>
</evidence>
<dbReference type="InterPro" id="IPR020846">
    <property type="entry name" value="MFS_dom"/>
</dbReference>
<dbReference type="SUPFAM" id="SSF103473">
    <property type="entry name" value="MFS general substrate transporter"/>
    <property type="match status" value="1"/>
</dbReference>
<protein>
    <submittedName>
        <fullName evidence="8">Oxalate:formate antiporter OxlT</fullName>
    </submittedName>
</protein>
<organism evidence="8 9">
    <name type="scientific">Peptoclostridium litorale DSM 5388</name>
    <dbReference type="NCBI Taxonomy" id="1121324"/>
    <lineage>
        <taxon>Bacteria</taxon>
        <taxon>Bacillati</taxon>
        <taxon>Bacillota</taxon>
        <taxon>Clostridia</taxon>
        <taxon>Peptostreptococcales</taxon>
        <taxon>Peptoclostridiaceae</taxon>
        <taxon>Peptoclostridium</taxon>
    </lineage>
</organism>
<comment type="caution">
    <text evidence="8">The sequence shown here is derived from an EMBL/GenBank/DDBJ whole genome shotgun (WGS) entry which is preliminary data.</text>
</comment>
<dbReference type="STRING" id="1121324.CLIT_2c01480"/>
<dbReference type="GO" id="GO:0022857">
    <property type="term" value="F:transmembrane transporter activity"/>
    <property type="evidence" value="ECO:0007669"/>
    <property type="project" value="InterPro"/>
</dbReference>
<dbReference type="EMBL" id="JJMM01000002">
    <property type="protein sequence ID" value="KDR96542.1"/>
    <property type="molecule type" value="Genomic_DNA"/>
</dbReference>
<feature type="transmembrane region" description="Helical" evidence="6">
    <location>
        <begin position="294"/>
        <end position="312"/>
    </location>
</feature>
<evidence type="ECO:0000256" key="5">
    <source>
        <dbReference type="ARBA" id="ARBA00023136"/>
    </source>
</evidence>
<feature type="transmembrane region" description="Helical" evidence="6">
    <location>
        <begin position="57"/>
        <end position="73"/>
    </location>
</feature>